<keyword evidence="2" id="KW-1185">Reference proteome</keyword>
<accession>A0ABU2X788</accession>
<name>A0ABU2X788_9ACTN</name>
<organism evidence="1 2">
    <name type="scientific">Streptomyces lonegramiae</name>
    <dbReference type="NCBI Taxonomy" id="3075524"/>
    <lineage>
        <taxon>Bacteria</taxon>
        <taxon>Bacillati</taxon>
        <taxon>Actinomycetota</taxon>
        <taxon>Actinomycetes</taxon>
        <taxon>Kitasatosporales</taxon>
        <taxon>Streptomycetaceae</taxon>
        <taxon>Streptomyces</taxon>
    </lineage>
</organism>
<comment type="caution">
    <text evidence="1">The sequence shown here is derived from an EMBL/GenBank/DDBJ whole genome shotgun (WGS) entry which is preliminary data.</text>
</comment>
<reference evidence="1" key="1">
    <citation type="submission" date="2024-05" db="EMBL/GenBank/DDBJ databases">
        <title>30 novel species of actinomycetes from the DSMZ collection.</title>
        <authorList>
            <person name="Nouioui I."/>
        </authorList>
    </citation>
    <scope>NUCLEOTIDE SEQUENCE</scope>
    <source>
        <strain evidence="1">DSM 41529</strain>
    </source>
</reference>
<protein>
    <submittedName>
        <fullName evidence="1">Uncharacterized protein</fullName>
    </submittedName>
</protein>
<dbReference type="RefSeq" id="WP_311722076.1">
    <property type="nucleotide sequence ID" value="NZ_JAVRFD010000001.1"/>
</dbReference>
<evidence type="ECO:0000313" key="2">
    <source>
        <dbReference type="Proteomes" id="UP001180754"/>
    </source>
</evidence>
<evidence type="ECO:0000313" key="1">
    <source>
        <dbReference type="EMBL" id="MDT0541793.1"/>
    </source>
</evidence>
<dbReference type="EMBL" id="JAVRFD010000001">
    <property type="protein sequence ID" value="MDT0541793.1"/>
    <property type="molecule type" value="Genomic_DNA"/>
</dbReference>
<gene>
    <name evidence="1" type="ORF">RND15_03550</name>
</gene>
<dbReference type="Proteomes" id="UP001180754">
    <property type="component" value="Unassembled WGS sequence"/>
</dbReference>
<sequence>MKATKLENDITDQWAQLFPVAGYTSGWPQNKDIACRSSPSGSF</sequence>
<proteinExistence type="predicted"/>